<evidence type="ECO:0000256" key="9">
    <source>
        <dbReference type="ARBA" id="ARBA00023268"/>
    </source>
</evidence>
<evidence type="ECO:0000256" key="1">
    <source>
        <dbReference type="ARBA" id="ARBA00004752"/>
    </source>
</evidence>
<feature type="domain" description="Penicillin-binding protein transpeptidase" evidence="13">
    <location>
        <begin position="305"/>
        <end position="570"/>
    </location>
</feature>
<dbReference type="InterPro" id="IPR011815">
    <property type="entry name" value="PBP_1c"/>
</dbReference>
<dbReference type="EMBL" id="LNTU01000001">
    <property type="protein sequence ID" value="KXF78316.1"/>
    <property type="molecule type" value="Genomic_DNA"/>
</dbReference>
<dbReference type="GO" id="GO:0006508">
    <property type="term" value="P:proteolysis"/>
    <property type="evidence" value="ECO:0007669"/>
    <property type="project" value="UniProtKB-KW"/>
</dbReference>
<keyword evidence="9" id="KW-0511">Multifunctional enzyme</keyword>
<dbReference type="InterPro" id="IPR012338">
    <property type="entry name" value="Beta-lactam/transpept-like"/>
</dbReference>
<keyword evidence="12" id="KW-0732">Signal</keyword>
<dbReference type="EC" id="2.4.99.28" evidence="10"/>
<reference evidence="16 17" key="1">
    <citation type="submission" date="2015-11" db="EMBL/GenBank/DDBJ databases">
        <title>Draft genome sequence of Paramesorhizobium deserti A-3-E, a strain highly resistant to diverse beta-lactam antibiotics.</title>
        <authorList>
            <person name="Lv R."/>
            <person name="Yang X."/>
            <person name="Fang N."/>
            <person name="Guo J."/>
            <person name="Luo X."/>
            <person name="Peng F."/>
            <person name="Yang R."/>
            <person name="Cui Y."/>
            <person name="Fang C."/>
            <person name="Song Y."/>
        </authorList>
    </citation>
    <scope>NUCLEOTIDE SEQUENCE [LARGE SCALE GENOMIC DNA]</scope>
    <source>
        <strain evidence="16 17">A-3-E</strain>
    </source>
</reference>
<dbReference type="InterPro" id="IPR050396">
    <property type="entry name" value="Glycosyltr_51/Transpeptidase"/>
</dbReference>
<comment type="pathway">
    <text evidence="1">Cell wall biogenesis; peptidoglycan biosynthesis.</text>
</comment>
<keyword evidence="5" id="KW-0645">Protease</keyword>
<organism evidence="16 17">
    <name type="scientific">Paramesorhizobium deserti</name>
    <dbReference type="NCBI Taxonomy" id="1494590"/>
    <lineage>
        <taxon>Bacteria</taxon>
        <taxon>Pseudomonadati</taxon>
        <taxon>Pseudomonadota</taxon>
        <taxon>Alphaproteobacteria</taxon>
        <taxon>Hyphomicrobiales</taxon>
        <taxon>Phyllobacteriaceae</taxon>
        <taxon>Paramesorhizobium</taxon>
    </lineage>
</organism>
<dbReference type="NCBIfam" id="TIGR02073">
    <property type="entry name" value="PBP_1c"/>
    <property type="match status" value="1"/>
</dbReference>
<dbReference type="InterPro" id="IPR001264">
    <property type="entry name" value="Glyco_trans_51"/>
</dbReference>
<dbReference type="GO" id="GO:0009252">
    <property type="term" value="P:peptidoglycan biosynthetic process"/>
    <property type="evidence" value="ECO:0007669"/>
    <property type="project" value="UniProtKB-UniPathway"/>
</dbReference>
<dbReference type="Gene3D" id="1.10.3810.10">
    <property type="entry name" value="Biosynthetic peptidoglycan transglycosylase-like"/>
    <property type="match status" value="1"/>
</dbReference>
<dbReference type="InterPro" id="IPR023346">
    <property type="entry name" value="Lysozyme-like_dom_sf"/>
</dbReference>
<feature type="domain" description="Penicillin-binding C-terminal" evidence="15">
    <location>
        <begin position="645"/>
        <end position="731"/>
    </location>
</feature>
<evidence type="ECO:0000256" key="3">
    <source>
        <dbReference type="ARBA" id="ARBA00007739"/>
    </source>
</evidence>
<dbReference type="Pfam" id="PF00905">
    <property type="entry name" value="Transpeptidase"/>
    <property type="match status" value="1"/>
</dbReference>
<dbReference type="Pfam" id="PF06832">
    <property type="entry name" value="BiPBP_C"/>
    <property type="match status" value="1"/>
</dbReference>
<gene>
    <name evidence="16" type="ORF">ATN84_00485</name>
</gene>
<evidence type="ECO:0000256" key="10">
    <source>
        <dbReference type="ARBA" id="ARBA00044770"/>
    </source>
</evidence>
<dbReference type="STRING" id="1494590.ATN84_00485"/>
<dbReference type="OrthoDB" id="9766909at2"/>
<comment type="similarity">
    <text evidence="2">In the C-terminal section; belongs to the transpeptidase family.</text>
</comment>
<evidence type="ECO:0000313" key="16">
    <source>
        <dbReference type="EMBL" id="KXF78316.1"/>
    </source>
</evidence>
<accession>A0A135HYN1</accession>
<dbReference type="InterPro" id="IPR001460">
    <property type="entry name" value="PCN-bd_Tpept"/>
</dbReference>
<dbReference type="PANTHER" id="PTHR32282:SF15">
    <property type="entry name" value="PENICILLIN-BINDING PROTEIN 1C"/>
    <property type="match status" value="1"/>
</dbReference>
<evidence type="ECO:0000259" key="13">
    <source>
        <dbReference type="Pfam" id="PF00905"/>
    </source>
</evidence>
<dbReference type="Proteomes" id="UP000070107">
    <property type="component" value="Unassembled WGS sequence"/>
</dbReference>
<keyword evidence="7" id="KW-0808">Transferase</keyword>
<evidence type="ECO:0000259" key="15">
    <source>
        <dbReference type="Pfam" id="PF06832"/>
    </source>
</evidence>
<comment type="similarity">
    <text evidence="3">In the N-terminal section; belongs to the glycosyltransferase 51 family.</text>
</comment>
<feature type="chain" id="PRO_5007465416" description="peptidoglycan glycosyltransferase" evidence="12">
    <location>
        <begin position="23"/>
        <end position="741"/>
    </location>
</feature>
<keyword evidence="4" id="KW-0121">Carboxypeptidase</keyword>
<dbReference type="RefSeq" id="WP_068879586.1">
    <property type="nucleotide sequence ID" value="NZ_LNTU01000001.1"/>
</dbReference>
<dbReference type="SUPFAM" id="SSF53955">
    <property type="entry name" value="Lysozyme-like"/>
    <property type="match status" value="1"/>
</dbReference>
<dbReference type="Pfam" id="PF00912">
    <property type="entry name" value="Transgly"/>
    <property type="match status" value="1"/>
</dbReference>
<feature type="signal peptide" evidence="12">
    <location>
        <begin position="1"/>
        <end position="22"/>
    </location>
</feature>
<dbReference type="GO" id="GO:0008658">
    <property type="term" value="F:penicillin binding"/>
    <property type="evidence" value="ECO:0007669"/>
    <property type="project" value="InterPro"/>
</dbReference>
<dbReference type="PANTHER" id="PTHR32282">
    <property type="entry name" value="BINDING PROTEIN TRANSPEPTIDASE, PUTATIVE-RELATED"/>
    <property type="match status" value="1"/>
</dbReference>
<keyword evidence="17" id="KW-1185">Reference proteome</keyword>
<dbReference type="GO" id="GO:0008955">
    <property type="term" value="F:peptidoglycan glycosyltransferase activity"/>
    <property type="evidence" value="ECO:0007669"/>
    <property type="project" value="UniProtKB-EC"/>
</dbReference>
<comment type="catalytic activity">
    <reaction evidence="11">
        <text>[GlcNAc-(1-&gt;4)-Mur2Ac(oyl-L-Ala-gamma-D-Glu-L-Lys-D-Ala-D-Ala)](n)-di-trans,octa-cis-undecaprenyl diphosphate + beta-D-GlcNAc-(1-&gt;4)-Mur2Ac(oyl-L-Ala-gamma-D-Glu-L-Lys-D-Ala-D-Ala)-di-trans,octa-cis-undecaprenyl diphosphate = [GlcNAc-(1-&gt;4)-Mur2Ac(oyl-L-Ala-gamma-D-Glu-L-Lys-D-Ala-D-Ala)](n+1)-di-trans,octa-cis-undecaprenyl diphosphate + di-trans,octa-cis-undecaprenyl diphosphate + H(+)</text>
        <dbReference type="Rhea" id="RHEA:23708"/>
        <dbReference type="Rhea" id="RHEA-COMP:9602"/>
        <dbReference type="Rhea" id="RHEA-COMP:9603"/>
        <dbReference type="ChEBI" id="CHEBI:15378"/>
        <dbReference type="ChEBI" id="CHEBI:58405"/>
        <dbReference type="ChEBI" id="CHEBI:60033"/>
        <dbReference type="ChEBI" id="CHEBI:78435"/>
        <dbReference type="EC" id="2.4.99.28"/>
    </reaction>
</comment>
<evidence type="ECO:0000256" key="4">
    <source>
        <dbReference type="ARBA" id="ARBA00022645"/>
    </source>
</evidence>
<evidence type="ECO:0000256" key="7">
    <source>
        <dbReference type="ARBA" id="ARBA00022679"/>
    </source>
</evidence>
<dbReference type="InterPro" id="IPR009647">
    <property type="entry name" value="PBP_C"/>
</dbReference>
<evidence type="ECO:0000256" key="8">
    <source>
        <dbReference type="ARBA" id="ARBA00022801"/>
    </source>
</evidence>
<evidence type="ECO:0000313" key="17">
    <source>
        <dbReference type="Proteomes" id="UP000070107"/>
    </source>
</evidence>
<name>A0A135HYN1_9HYPH</name>
<evidence type="ECO:0000259" key="14">
    <source>
        <dbReference type="Pfam" id="PF00912"/>
    </source>
</evidence>
<feature type="domain" description="Glycosyl transferase family 51" evidence="14">
    <location>
        <begin position="53"/>
        <end position="228"/>
    </location>
</feature>
<dbReference type="GO" id="GO:0030288">
    <property type="term" value="C:outer membrane-bounded periplasmic space"/>
    <property type="evidence" value="ECO:0007669"/>
    <property type="project" value="TreeGrafter"/>
</dbReference>
<keyword evidence="6" id="KW-0328">Glycosyltransferase</keyword>
<dbReference type="Gene3D" id="3.40.710.10">
    <property type="entry name" value="DD-peptidase/beta-lactamase superfamily"/>
    <property type="match status" value="1"/>
</dbReference>
<dbReference type="UniPathway" id="UPA00219"/>
<dbReference type="GO" id="GO:0004180">
    <property type="term" value="F:carboxypeptidase activity"/>
    <property type="evidence" value="ECO:0007669"/>
    <property type="project" value="UniProtKB-KW"/>
</dbReference>
<evidence type="ECO:0000256" key="12">
    <source>
        <dbReference type="SAM" id="SignalP"/>
    </source>
</evidence>
<dbReference type="AlphaFoldDB" id="A0A135HYN1"/>
<protein>
    <recommendedName>
        <fullName evidence="10">peptidoglycan glycosyltransferase</fullName>
        <ecNumber evidence="10">2.4.99.28</ecNumber>
    </recommendedName>
</protein>
<evidence type="ECO:0000256" key="5">
    <source>
        <dbReference type="ARBA" id="ARBA00022670"/>
    </source>
</evidence>
<evidence type="ECO:0000256" key="2">
    <source>
        <dbReference type="ARBA" id="ARBA00007090"/>
    </source>
</evidence>
<dbReference type="SUPFAM" id="SSF56601">
    <property type="entry name" value="beta-lactamase/transpeptidase-like"/>
    <property type="match status" value="1"/>
</dbReference>
<sequence>MSRAKTIVLTAAALAAAMGATAATLLTLDRLYPPPLETAKSVSTEVVDRNGQLLRAFATRDGRWRLKTEIGDVDPRFVKMLVAYEDRRFWTHHGIDPLALLRAAGQLIANGRIVSGGSTLSMQLARLIEPRAERSITAKLRQMARAIQIERRLSKREILELYLTLAPYGGNLEGVRAASLAWFGKEPRRLTLAQAALLVALPQLPERRRPDRNLAGARAARDRVLERMASTETIDAGEIQRASAETVPSTRRALPALGPHLADAALRANLGVRQHRVTLDRNVQEGLENVAKAAAAHLGPKLSVAMVLADAGTGEILGEVGSADYFDNSRSGWIDMTKISRSPGSTLKPFIYGLAFEDGLVRQETIIEDRPASFSGYRPRNFDMSYQGDVSIREALQLSLNVPAVRLLDAVGPMRLMVRFRRAAVNAKLPPGEAPGLAIGLGGVGLTLRDLVQLYAGLANGGKVVRLRDGVECSSYLKVGGTAPPSVLPANLPPCGGDVRQDRGGRLEPAFPFQQIGNSAVEQTLLTPAAAWQIADILSGVQPPQGAARRGIAYKTGTSYGYRDAWSVGFDGRHVLGVWVGRADNAAVPGLTGYGSAAPILFEGFAKSGLPITPLPRAPAGAVRVARSELPPSLRRFSPGQLVTANATEPAPQIVYPPEGARVELMGGGAGEISPLVLKLQGGRAPFRWLANGRPLPEASRRRTAAWTPDGAGYSTLTVIDAAGRAASVRVWVEGSSGVGE</sequence>
<keyword evidence="8" id="KW-0378">Hydrolase</keyword>
<proteinExistence type="inferred from homology"/>
<evidence type="ECO:0000256" key="11">
    <source>
        <dbReference type="ARBA" id="ARBA00049902"/>
    </source>
</evidence>
<dbReference type="InterPro" id="IPR036950">
    <property type="entry name" value="PBP_transglycosylase"/>
</dbReference>
<evidence type="ECO:0000256" key="6">
    <source>
        <dbReference type="ARBA" id="ARBA00022676"/>
    </source>
</evidence>
<comment type="caution">
    <text evidence="16">The sequence shown here is derived from an EMBL/GenBank/DDBJ whole genome shotgun (WGS) entry which is preliminary data.</text>
</comment>